<dbReference type="Pfam" id="PF01966">
    <property type="entry name" value="HD"/>
    <property type="match status" value="1"/>
</dbReference>
<dbReference type="EMBL" id="JAESWA010000021">
    <property type="protein sequence ID" value="MBL4931640.1"/>
    <property type="molecule type" value="Genomic_DNA"/>
</dbReference>
<proteinExistence type="predicted"/>
<dbReference type="PANTHER" id="PTHR38659">
    <property type="entry name" value="METAL-DEPENDENT PHOSPHOHYDROLASE"/>
    <property type="match status" value="1"/>
</dbReference>
<accession>A0A937FCQ3</accession>
<reference evidence="2" key="1">
    <citation type="submission" date="2021-01" db="EMBL/GenBank/DDBJ databases">
        <title>Genome public.</title>
        <authorList>
            <person name="Liu C."/>
            <person name="Sun Q."/>
        </authorList>
    </citation>
    <scope>NUCLEOTIDE SEQUENCE</scope>
    <source>
        <strain evidence="2">YIM B02565</strain>
    </source>
</reference>
<evidence type="ECO:0000313" key="2">
    <source>
        <dbReference type="EMBL" id="MBL4931640.1"/>
    </source>
</evidence>
<dbReference type="SUPFAM" id="SSF109604">
    <property type="entry name" value="HD-domain/PDEase-like"/>
    <property type="match status" value="1"/>
</dbReference>
<sequence>MSVKLTRAEAWDLLREYNKSESLLNHALTVEGVMRYFARLLNQKDIDKWGIIGLLHDLDYEMYPNEHCIKVQEILREHDIDEEYIHAIASHGYGICCDIEPIHLMEKVLYTIDELTGLITAAAIMRPSKSVLDLELKSVKKKYKSKGFAAGVDRTIIENGAKMLGMDLDYIIEHTILAMREIADSIGLGGIEDI</sequence>
<feature type="domain" description="HD" evidence="1">
    <location>
        <begin position="24"/>
        <end position="113"/>
    </location>
</feature>
<keyword evidence="3" id="KW-1185">Reference proteome</keyword>
<dbReference type="Proteomes" id="UP000623681">
    <property type="component" value="Unassembled WGS sequence"/>
</dbReference>
<dbReference type="AlphaFoldDB" id="A0A937FCQ3"/>
<evidence type="ECO:0000313" key="3">
    <source>
        <dbReference type="Proteomes" id="UP000623681"/>
    </source>
</evidence>
<organism evidence="2 3">
    <name type="scientific">Clostridium paridis</name>
    <dbReference type="NCBI Taxonomy" id="2803863"/>
    <lineage>
        <taxon>Bacteria</taxon>
        <taxon>Bacillati</taxon>
        <taxon>Bacillota</taxon>
        <taxon>Clostridia</taxon>
        <taxon>Eubacteriales</taxon>
        <taxon>Clostridiaceae</taxon>
        <taxon>Clostridium</taxon>
    </lineage>
</organism>
<dbReference type="RefSeq" id="WP_202767027.1">
    <property type="nucleotide sequence ID" value="NZ_JAESWA010000021.1"/>
</dbReference>
<dbReference type="NCBIfam" id="TIGR00277">
    <property type="entry name" value="HDIG"/>
    <property type="match status" value="1"/>
</dbReference>
<evidence type="ECO:0000259" key="1">
    <source>
        <dbReference type="Pfam" id="PF01966"/>
    </source>
</evidence>
<dbReference type="PANTHER" id="PTHR38659:SF2">
    <property type="entry name" value="HDIG DOMAIN PROTEIN"/>
    <property type="match status" value="1"/>
</dbReference>
<gene>
    <name evidence="2" type="ORF">JK634_07480</name>
</gene>
<comment type="caution">
    <text evidence="2">The sequence shown here is derived from an EMBL/GenBank/DDBJ whole genome shotgun (WGS) entry which is preliminary data.</text>
</comment>
<protein>
    <submittedName>
        <fullName evidence="2">HDIG domain-containing protein</fullName>
    </submittedName>
</protein>
<dbReference type="InterPro" id="IPR006675">
    <property type="entry name" value="HDIG_dom"/>
</dbReference>
<dbReference type="Gene3D" id="1.10.3210.10">
    <property type="entry name" value="Hypothetical protein af1432"/>
    <property type="match status" value="1"/>
</dbReference>
<name>A0A937FCQ3_9CLOT</name>
<dbReference type="InterPro" id="IPR006674">
    <property type="entry name" value="HD_domain"/>
</dbReference>